<dbReference type="InterPro" id="IPR052512">
    <property type="entry name" value="4CMD/NDH-1_regulator"/>
</dbReference>
<accession>A0A7D6E3V8</accession>
<dbReference type="Gene3D" id="1.20.1290.10">
    <property type="entry name" value="AhpD-like"/>
    <property type="match status" value="1"/>
</dbReference>
<dbReference type="KEGG" id="mgor:H0P51_23220"/>
<dbReference type="InterPro" id="IPR003779">
    <property type="entry name" value="CMD-like"/>
</dbReference>
<name>A0A7D6E3V8_9MYCO</name>
<reference evidence="3" key="1">
    <citation type="submission" date="2020-07" db="EMBL/GenBank/DDBJ databases">
        <title>Description of Mycobacterium gordonae subsp. intergordonae subsp.nov. and Mycobacterium gordonae subsp. gordonae subsp. nov.</title>
        <authorList>
            <person name="Yu X."/>
        </authorList>
    </citation>
    <scope>NUCLEOTIDE SEQUENCE [LARGE SCALE GENOMIC DNA]</scope>
    <source>
        <strain evidence="3">24</strain>
    </source>
</reference>
<evidence type="ECO:0000259" key="1">
    <source>
        <dbReference type="Pfam" id="PF02627"/>
    </source>
</evidence>
<keyword evidence="3" id="KW-1185">Reference proteome</keyword>
<dbReference type="Proteomes" id="UP000510682">
    <property type="component" value="Chromosome"/>
</dbReference>
<dbReference type="PANTHER" id="PTHR33570:SF2">
    <property type="entry name" value="CARBOXYMUCONOLACTONE DECARBOXYLASE-LIKE DOMAIN-CONTAINING PROTEIN"/>
    <property type="match status" value="1"/>
</dbReference>
<evidence type="ECO:0000313" key="2">
    <source>
        <dbReference type="EMBL" id="QLL06602.1"/>
    </source>
</evidence>
<dbReference type="EMBL" id="CP059165">
    <property type="protein sequence ID" value="QLL06602.1"/>
    <property type="molecule type" value="Genomic_DNA"/>
</dbReference>
<gene>
    <name evidence="2" type="ORF">H0P51_23220</name>
</gene>
<protein>
    <submittedName>
        <fullName evidence="2">Carboxymuconolactone decarboxylase family protein</fullName>
    </submittedName>
</protein>
<sequence>MNEVRSEGLEIFRDMLPGLLPDGEASIRDGQFAEELPELVVDHVYAALWARPGLDRRSRSLVTLGALIALRASELESHFPIALRNGITIEELEEVVYHTAGYVGYPAAFSAREVARKVLRSQATQPSSTG</sequence>
<dbReference type="Pfam" id="PF02627">
    <property type="entry name" value="CMD"/>
    <property type="match status" value="1"/>
</dbReference>
<dbReference type="InterPro" id="IPR029032">
    <property type="entry name" value="AhpD-like"/>
</dbReference>
<dbReference type="SUPFAM" id="SSF69118">
    <property type="entry name" value="AhpD-like"/>
    <property type="match status" value="1"/>
</dbReference>
<reference evidence="2 3" key="2">
    <citation type="submission" date="2020-07" db="EMBL/GenBank/DDBJ databases">
        <authorList>
            <person name="Yu X."/>
        </authorList>
    </citation>
    <scope>NUCLEOTIDE SEQUENCE [LARGE SCALE GENOMIC DNA]</scope>
    <source>
        <strain evidence="3">24</strain>
    </source>
</reference>
<dbReference type="AlphaFoldDB" id="A0A7D6E3V8"/>
<proteinExistence type="predicted"/>
<dbReference type="PANTHER" id="PTHR33570">
    <property type="entry name" value="4-CARBOXYMUCONOLACTONE DECARBOXYLASE FAMILY PROTEIN"/>
    <property type="match status" value="1"/>
</dbReference>
<organism evidence="2 3">
    <name type="scientific">Mycobacterium vicinigordonae</name>
    <dbReference type="NCBI Taxonomy" id="1719132"/>
    <lineage>
        <taxon>Bacteria</taxon>
        <taxon>Bacillati</taxon>
        <taxon>Actinomycetota</taxon>
        <taxon>Actinomycetes</taxon>
        <taxon>Mycobacteriales</taxon>
        <taxon>Mycobacteriaceae</taxon>
        <taxon>Mycobacterium</taxon>
    </lineage>
</organism>
<feature type="domain" description="Carboxymuconolactone decarboxylase-like" evidence="1">
    <location>
        <begin position="35"/>
        <end position="116"/>
    </location>
</feature>
<reference evidence="3" key="3">
    <citation type="submission" date="2023-07" db="EMBL/GenBank/DDBJ databases">
        <title>Description of Mycobacterium gordonae subsp. intergordonae subsp.nov. and Mycobacterium gordonae subsp. gordonae subsp. nov.</title>
        <authorList>
            <person name="Huang H."/>
        </authorList>
    </citation>
    <scope>NUCLEOTIDE SEQUENCE [LARGE SCALE GENOMIC DNA]</scope>
    <source>
        <strain evidence="3">24</strain>
    </source>
</reference>
<evidence type="ECO:0000313" key="3">
    <source>
        <dbReference type="Proteomes" id="UP000510682"/>
    </source>
</evidence>
<dbReference type="GO" id="GO:0051920">
    <property type="term" value="F:peroxiredoxin activity"/>
    <property type="evidence" value="ECO:0007669"/>
    <property type="project" value="InterPro"/>
</dbReference>